<name>A0A8E2AKI7_9APHY</name>
<protein>
    <submittedName>
        <fullName evidence="1">Uncharacterized protein</fullName>
    </submittedName>
</protein>
<dbReference type="Proteomes" id="UP000250043">
    <property type="component" value="Unassembled WGS sequence"/>
</dbReference>
<dbReference type="EMBL" id="KV722536">
    <property type="protein sequence ID" value="OCH86268.1"/>
    <property type="molecule type" value="Genomic_DNA"/>
</dbReference>
<proteinExistence type="predicted"/>
<sequence>MVAQIQTPLTSLYIDVEEFSQSDRTLSFSHLGKSLTHVTLSGVQISSTSFQCPNVQSVRYLPEDLPCSDLSALMRFCPHASDVFVRRRIRRFEGSESERATWRRQNQVSYHNTHWRSLQSLYGYASDLWTAGIARPVRHLVLDVIAPYAFIEGGYITPSHHIVGLLQDTSPSSLTINLRRLLQDVLDPLKVGLTEGTTRLKHLILRVEYAKAEADYILPFVKAVLLSVPIALLEFAFSEIPSLSDIPIASLIQQQLREHWAQSLAATSASLSCILYTDKTTRMKWTVSHGQVSRVEHLSIKEYRRVGDAEGISRDMQEQFPHLVEFHDTWTHPT</sequence>
<reference evidence="1 2" key="1">
    <citation type="submission" date="2016-07" db="EMBL/GenBank/DDBJ databases">
        <title>Draft genome of the white-rot fungus Obba rivulosa 3A-2.</title>
        <authorList>
            <consortium name="DOE Joint Genome Institute"/>
            <person name="Miettinen O."/>
            <person name="Riley R."/>
            <person name="Acob R."/>
            <person name="Barry K."/>
            <person name="Cullen D."/>
            <person name="De Vries R."/>
            <person name="Hainaut M."/>
            <person name="Hatakka A."/>
            <person name="Henrissat B."/>
            <person name="Hilden K."/>
            <person name="Kuo R."/>
            <person name="Labutti K."/>
            <person name="Lipzen A."/>
            <person name="Makela M.R."/>
            <person name="Sandor L."/>
            <person name="Spatafora J.W."/>
            <person name="Grigoriev I.V."/>
            <person name="Hibbett D.S."/>
        </authorList>
    </citation>
    <scope>NUCLEOTIDE SEQUENCE [LARGE SCALE GENOMIC DNA]</scope>
    <source>
        <strain evidence="1 2">3A-2</strain>
    </source>
</reference>
<organism evidence="1 2">
    <name type="scientific">Obba rivulosa</name>
    <dbReference type="NCBI Taxonomy" id="1052685"/>
    <lineage>
        <taxon>Eukaryota</taxon>
        <taxon>Fungi</taxon>
        <taxon>Dikarya</taxon>
        <taxon>Basidiomycota</taxon>
        <taxon>Agaricomycotina</taxon>
        <taxon>Agaricomycetes</taxon>
        <taxon>Polyporales</taxon>
        <taxon>Gelatoporiaceae</taxon>
        <taxon>Obba</taxon>
    </lineage>
</organism>
<gene>
    <name evidence="1" type="ORF">OBBRIDRAFT_248444</name>
</gene>
<keyword evidence="2" id="KW-1185">Reference proteome</keyword>
<dbReference type="AlphaFoldDB" id="A0A8E2AKI7"/>
<accession>A0A8E2AKI7</accession>
<evidence type="ECO:0000313" key="2">
    <source>
        <dbReference type="Proteomes" id="UP000250043"/>
    </source>
</evidence>
<evidence type="ECO:0000313" key="1">
    <source>
        <dbReference type="EMBL" id="OCH86268.1"/>
    </source>
</evidence>